<dbReference type="InterPro" id="IPR012909">
    <property type="entry name" value="PHA_DNA-bd_N"/>
</dbReference>
<gene>
    <name evidence="3" type="ORF">O987_11050</name>
</gene>
<dbReference type="RefSeq" id="WP_003056399.1">
    <property type="nucleotide sequence ID" value="NZ_CP006704.1"/>
</dbReference>
<dbReference type="GO" id="GO:0006355">
    <property type="term" value="P:regulation of DNA-templated transcription"/>
    <property type="evidence" value="ECO:0007669"/>
    <property type="project" value="InterPro"/>
</dbReference>
<feature type="domain" description="PHB accumulation regulatory" evidence="1">
    <location>
        <begin position="83"/>
        <end position="121"/>
    </location>
</feature>
<feature type="domain" description="PHB accumulation regulatory" evidence="1">
    <location>
        <begin position="130"/>
        <end position="167"/>
    </location>
</feature>
<dbReference type="Proteomes" id="UP000028782">
    <property type="component" value="Chromosome"/>
</dbReference>
<dbReference type="InterPro" id="IPR010134">
    <property type="entry name" value="PHA_reg_PhaR"/>
</dbReference>
<dbReference type="Pfam" id="PF07879">
    <property type="entry name" value="PHB_acc_N"/>
    <property type="match status" value="1"/>
</dbReference>
<evidence type="ECO:0000313" key="3">
    <source>
        <dbReference type="EMBL" id="AIJ46331.1"/>
    </source>
</evidence>
<proteinExistence type="predicted"/>
<accession>A0A076PNQ8</accession>
<dbReference type="KEGG" id="ctes:O987_11050"/>
<dbReference type="AlphaFoldDB" id="A0A076PNQ8"/>
<dbReference type="Pfam" id="PF05233">
    <property type="entry name" value="PHB_acc"/>
    <property type="match status" value="2"/>
</dbReference>
<name>A0A076PNQ8_COMTE</name>
<organism evidence="3 4">
    <name type="scientific">Comamonas testosteroni TK102</name>
    <dbReference type="NCBI Taxonomy" id="1392005"/>
    <lineage>
        <taxon>Bacteria</taxon>
        <taxon>Pseudomonadati</taxon>
        <taxon>Pseudomonadota</taxon>
        <taxon>Betaproteobacteria</taxon>
        <taxon>Burkholderiales</taxon>
        <taxon>Comamonadaceae</taxon>
        <taxon>Comamonas</taxon>
    </lineage>
</organism>
<feature type="domain" description="PHA accumulation regulator DNA-binding N-terminal" evidence="2">
    <location>
        <begin position="19"/>
        <end position="78"/>
    </location>
</feature>
<evidence type="ECO:0000259" key="2">
    <source>
        <dbReference type="Pfam" id="PF07879"/>
    </source>
</evidence>
<dbReference type="EMBL" id="CP006704">
    <property type="protein sequence ID" value="AIJ46331.1"/>
    <property type="molecule type" value="Genomic_DNA"/>
</dbReference>
<sequence>MQESKEGKDGDVQAGKQRIIKKYPNRRLYDTNTSSYITLAEVKQLVMDSEPVVIRDAKTNEDLTRSILLQIILEEEAGGAPMFSEAMLANIIRFYGHAMQGFMGSYIEKNVQMFTDFQSKLAGQSQGANPEAWKQFMSMQPQAMQGLMGSYMEQSQNMFTQMQEQMQKQTEQMLGVFGIKR</sequence>
<dbReference type="InterPro" id="IPR007897">
    <property type="entry name" value="PHB_accumulat"/>
</dbReference>
<dbReference type="HOGENOM" id="CLU_089210_1_0_4"/>
<reference evidence="3 4" key="1">
    <citation type="journal article" date="2014" name="Genome Announc.">
        <title>Complete Genome Sequence of Polychlorinated Biphenyl Degrader Comamonas testosteroni TK102 (NBRC 109938).</title>
        <authorList>
            <person name="Fukuda K."/>
            <person name="Hosoyama A."/>
            <person name="Tsuchikane K."/>
            <person name="Ohji S."/>
            <person name="Yamazoe A."/>
            <person name="Fujita N."/>
            <person name="Shintani M."/>
            <person name="Kimbara K."/>
        </authorList>
    </citation>
    <scope>NUCLEOTIDE SEQUENCE [LARGE SCALE GENOMIC DNA]</scope>
    <source>
        <strain evidence="3">TK102</strain>
    </source>
</reference>
<evidence type="ECO:0000313" key="4">
    <source>
        <dbReference type="Proteomes" id="UP000028782"/>
    </source>
</evidence>
<evidence type="ECO:0000259" key="1">
    <source>
        <dbReference type="Pfam" id="PF05233"/>
    </source>
</evidence>
<protein>
    <submittedName>
        <fullName evidence="3">Polyhydroxyalkanoate synthesis repressor PhaR</fullName>
    </submittedName>
</protein>
<dbReference type="NCBIfam" id="TIGR01848">
    <property type="entry name" value="PHA_reg_PhaR"/>
    <property type="match status" value="1"/>
</dbReference>